<evidence type="ECO:0000256" key="1">
    <source>
        <dbReference type="SAM" id="MobiDB-lite"/>
    </source>
</evidence>
<sequence>MNARSARPSLRIGGAQTACGPNRPGRHAAARFLFRAQRSRLTLGSGA</sequence>
<comment type="caution">
    <text evidence="2">The sequence shown here is derived from an EMBL/GenBank/DDBJ whole genome shotgun (WGS) entry which is preliminary data.</text>
</comment>
<protein>
    <recommendedName>
        <fullName evidence="4">DUF1534 domain-containing protein</fullName>
    </recommendedName>
</protein>
<dbReference type="Proteomes" id="UP001272137">
    <property type="component" value="Unassembled WGS sequence"/>
</dbReference>
<evidence type="ECO:0000313" key="2">
    <source>
        <dbReference type="EMBL" id="MDW9252846.1"/>
    </source>
</evidence>
<dbReference type="EMBL" id="QXCT01000001">
    <property type="protein sequence ID" value="MDW9252846.1"/>
    <property type="molecule type" value="Genomic_DNA"/>
</dbReference>
<reference evidence="2" key="1">
    <citation type="submission" date="2018-08" db="EMBL/GenBank/DDBJ databases">
        <title>Identification of Burkholderia cepacia strains that express a Burkholderia pseudomallei-like capsular polysaccharide.</title>
        <authorList>
            <person name="Burtnick M.N."/>
            <person name="Vongsouvath M."/>
            <person name="Newton P."/>
            <person name="Wuthiekanun V."/>
            <person name="Limmathurotsakul D."/>
            <person name="Brett P.J."/>
            <person name="Chantratita N."/>
            <person name="Dance D.A."/>
        </authorList>
    </citation>
    <scope>NUCLEOTIDE SEQUENCE</scope>
    <source>
        <strain evidence="2">SBXCC001</strain>
    </source>
</reference>
<feature type="region of interest" description="Disordered" evidence="1">
    <location>
        <begin position="1"/>
        <end position="24"/>
    </location>
</feature>
<dbReference type="AlphaFoldDB" id="A0AAW9CSP5"/>
<gene>
    <name evidence="2" type="ORF">C7S16_5271</name>
</gene>
<organism evidence="2 3">
    <name type="scientific">Burkholderia thailandensis</name>
    <dbReference type="NCBI Taxonomy" id="57975"/>
    <lineage>
        <taxon>Bacteria</taxon>
        <taxon>Pseudomonadati</taxon>
        <taxon>Pseudomonadota</taxon>
        <taxon>Betaproteobacteria</taxon>
        <taxon>Burkholderiales</taxon>
        <taxon>Burkholderiaceae</taxon>
        <taxon>Burkholderia</taxon>
        <taxon>pseudomallei group</taxon>
    </lineage>
</organism>
<name>A0AAW9CSP5_BURTH</name>
<evidence type="ECO:0000313" key="3">
    <source>
        <dbReference type="Proteomes" id="UP001272137"/>
    </source>
</evidence>
<proteinExistence type="predicted"/>
<accession>A0AAW9CSP5</accession>
<evidence type="ECO:0008006" key="4">
    <source>
        <dbReference type="Google" id="ProtNLM"/>
    </source>
</evidence>